<dbReference type="GO" id="GO:0006825">
    <property type="term" value="P:copper ion transport"/>
    <property type="evidence" value="ECO:0007669"/>
    <property type="project" value="InterPro"/>
</dbReference>
<comment type="subcellular location">
    <subcellularLocation>
        <location evidence="6">Cell inner membrane</location>
        <topology evidence="6">Multi-pass membrane protein</topology>
    </subcellularLocation>
    <subcellularLocation>
        <location evidence="1">Cell membrane</location>
        <topology evidence="1">Multi-pass membrane protein</topology>
    </subcellularLocation>
</comment>
<comment type="caution">
    <text evidence="8">The sequence shown here is derived from an EMBL/GenBank/DDBJ whole genome shotgun (WGS) entry which is preliminary data.</text>
</comment>
<name>A0AAV3UTC2_9ALTE</name>
<keyword evidence="6" id="KW-0186">Copper</keyword>
<dbReference type="AlphaFoldDB" id="A0AAV3UTC2"/>
<keyword evidence="6" id="KW-0997">Cell inner membrane</keyword>
<feature type="transmembrane region" description="Helical" evidence="6">
    <location>
        <begin position="199"/>
        <end position="223"/>
    </location>
</feature>
<dbReference type="RefSeq" id="WP_007984368.1">
    <property type="nucleotide sequence ID" value="NZ_BAEM01000006.1"/>
</dbReference>
<feature type="transmembrane region" description="Helical" evidence="6">
    <location>
        <begin position="51"/>
        <end position="74"/>
    </location>
</feature>
<gene>
    <name evidence="8" type="ORF">GCHA_0356</name>
</gene>
<feature type="transmembrane region" description="Helical" evidence="6">
    <location>
        <begin position="123"/>
        <end position="143"/>
    </location>
</feature>
<keyword evidence="4 6" id="KW-1133">Transmembrane helix</keyword>
<dbReference type="Proteomes" id="UP000006320">
    <property type="component" value="Unassembled WGS sequence"/>
</dbReference>
<feature type="transmembrane region" description="Helical" evidence="6">
    <location>
        <begin position="155"/>
        <end position="178"/>
    </location>
</feature>
<dbReference type="InterPro" id="IPR032694">
    <property type="entry name" value="CopC/D"/>
</dbReference>
<evidence type="ECO:0000256" key="5">
    <source>
        <dbReference type="ARBA" id="ARBA00023136"/>
    </source>
</evidence>
<keyword evidence="3 6" id="KW-0812">Transmembrane</keyword>
<accession>A0AAV3UTC2</accession>
<evidence type="ECO:0000256" key="6">
    <source>
        <dbReference type="RuleBase" id="RU369037"/>
    </source>
</evidence>
<evidence type="ECO:0000256" key="4">
    <source>
        <dbReference type="ARBA" id="ARBA00022989"/>
    </source>
</evidence>
<feature type="domain" description="Copper resistance protein D" evidence="7">
    <location>
        <begin position="192"/>
        <end position="289"/>
    </location>
</feature>
<feature type="transmembrane region" description="Helical" evidence="6">
    <location>
        <begin position="94"/>
        <end position="116"/>
    </location>
</feature>
<evidence type="ECO:0000256" key="2">
    <source>
        <dbReference type="ARBA" id="ARBA00022475"/>
    </source>
</evidence>
<evidence type="ECO:0000259" key="7">
    <source>
        <dbReference type="Pfam" id="PF05425"/>
    </source>
</evidence>
<proteinExistence type="inferred from homology"/>
<dbReference type="PANTHER" id="PTHR34820">
    <property type="entry name" value="INNER MEMBRANE PROTEIN YEBZ"/>
    <property type="match status" value="1"/>
</dbReference>
<keyword evidence="2 6" id="KW-1003">Cell membrane</keyword>
<evidence type="ECO:0000313" key="8">
    <source>
        <dbReference type="EMBL" id="GAC08320.1"/>
    </source>
</evidence>
<dbReference type="Pfam" id="PF05425">
    <property type="entry name" value="CopD"/>
    <property type="match status" value="1"/>
</dbReference>
<comment type="function">
    <text evidence="6">Involved in copper resistance.</text>
</comment>
<feature type="transmembrane region" description="Helical" evidence="6">
    <location>
        <begin position="229"/>
        <end position="251"/>
    </location>
</feature>
<comment type="similarity">
    <text evidence="6">Belongs to the CopD family.</text>
</comment>
<dbReference type="PANTHER" id="PTHR34820:SF4">
    <property type="entry name" value="INNER MEMBRANE PROTEIN YEBZ"/>
    <property type="match status" value="1"/>
</dbReference>
<dbReference type="GO" id="GO:0046688">
    <property type="term" value="P:response to copper ion"/>
    <property type="evidence" value="ECO:0007669"/>
    <property type="project" value="UniProtKB-UniRule"/>
</dbReference>
<sequence length="297" mass="32439">MDWLILLSLVRLFFYFGVFSFMGYVAMLGLFNKHATQINPFTSENGLMGWLWCSFFFSLVGMTAVVPLNAGMLLDEGLSGVIDPLMLQLVWNSAIGEQTLARGIALSLVLVILIWINQRKRQGGSSALVFSVLFTAAVIGWSFTRSGHSATTSLAAQLCIALHVMMAGWWIGSLYPLIRLSRTEHAKALQLALQAYGKQAAVWVGILLMSGGILLTLLLLNVSSTVNNVYLWVMAAKLTLVCGMLCFAAYHKWKLVGRIETRQDCIAVRKSITAEALIGVLVLMVTATLSNSIGIAD</sequence>
<protein>
    <recommendedName>
        <fullName evidence="6">Copper resistance protein D</fullName>
    </recommendedName>
</protein>
<dbReference type="EMBL" id="BAEM01000006">
    <property type="protein sequence ID" value="GAC08320.1"/>
    <property type="molecule type" value="Genomic_DNA"/>
</dbReference>
<keyword evidence="5 6" id="KW-0472">Membrane</keyword>
<feature type="transmembrane region" description="Helical" evidence="6">
    <location>
        <begin position="12"/>
        <end position="31"/>
    </location>
</feature>
<evidence type="ECO:0000256" key="3">
    <source>
        <dbReference type="ARBA" id="ARBA00022692"/>
    </source>
</evidence>
<dbReference type="InterPro" id="IPR008457">
    <property type="entry name" value="Cu-R_CopD_dom"/>
</dbReference>
<organism evidence="8 9">
    <name type="scientific">Paraglaciecola chathamensis S18K6</name>
    <dbReference type="NCBI Taxonomy" id="1127672"/>
    <lineage>
        <taxon>Bacteria</taxon>
        <taxon>Pseudomonadati</taxon>
        <taxon>Pseudomonadota</taxon>
        <taxon>Gammaproteobacteria</taxon>
        <taxon>Alteromonadales</taxon>
        <taxon>Alteromonadaceae</taxon>
        <taxon>Paraglaciecola</taxon>
    </lineage>
</organism>
<reference evidence="8 9" key="1">
    <citation type="journal article" date="2017" name="Antonie Van Leeuwenhoek">
        <title>Rhizobium rhizosphaerae sp. nov., a novel species isolated from rice rhizosphere.</title>
        <authorList>
            <person name="Zhao J.J."/>
            <person name="Zhang J."/>
            <person name="Zhang R.J."/>
            <person name="Zhang C.W."/>
            <person name="Yin H.Q."/>
            <person name="Zhang X.X."/>
        </authorList>
    </citation>
    <scope>NUCLEOTIDE SEQUENCE [LARGE SCALE GENOMIC DNA]</scope>
    <source>
        <strain evidence="8 9">S18K6</strain>
    </source>
</reference>
<evidence type="ECO:0000256" key="1">
    <source>
        <dbReference type="ARBA" id="ARBA00004651"/>
    </source>
</evidence>
<evidence type="ECO:0000313" key="9">
    <source>
        <dbReference type="Proteomes" id="UP000006320"/>
    </source>
</evidence>
<dbReference type="GO" id="GO:0005886">
    <property type="term" value="C:plasma membrane"/>
    <property type="evidence" value="ECO:0007669"/>
    <property type="project" value="UniProtKB-SubCell"/>
</dbReference>
<feature type="transmembrane region" description="Helical" evidence="6">
    <location>
        <begin position="272"/>
        <end position="296"/>
    </location>
</feature>